<dbReference type="KEGG" id="lrz:BJI69_15640"/>
<name>A0A0G9HJF4_9GAMM</name>
<reference evidence="2" key="1">
    <citation type="submission" date="2016-09" db="EMBL/GenBank/DDBJ databases">
        <authorList>
            <person name="Lysoe E."/>
        </authorList>
    </citation>
    <scope>NUCLEOTIDE SEQUENCE [LARGE SCALE GENOMIC DNA]</scope>
    <source>
        <strain evidence="2">LJ96T</strain>
    </source>
</reference>
<dbReference type="RefSeq" id="WP_046966710.1">
    <property type="nucleotide sequence ID" value="NZ_CP017480.1"/>
</dbReference>
<sequence>MRLIAILFLLLFVAAGIVFGALNADLVPFDLGFARLSLPKGGAMLAAVLVGWVLGGITAWLGTSIAQRRKRRGERSDRKVANATTA</sequence>
<dbReference type="AlphaFoldDB" id="A0A0G9HJF4"/>
<organism evidence="1 2">
    <name type="scientific">Luteibacter rhizovicinus DSM 16549</name>
    <dbReference type="NCBI Taxonomy" id="1440763"/>
    <lineage>
        <taxon>Bacteria</taxon>
        <taxon>Pseudomonadati</taxon>
        <taxon>Pseudomonadota</taxon>
        <taxon>Gammaproteobacteria</taxon>
        <taxon>Lysobacterales</taxon>
        <taxon>Rhodanobacteraceae</taxon>
        <taxon>Luteibacter</taxon>
    </lineage>
</organism>
<dbReference type="PATRIC" id="fig|1440763.5.peg.763"/>
<evidence type="ECO:0000313" key="2">
    <source>
        <dbReference type="Proteomes" id="UP000182987"/>
    </source>
</evidence>
<dbReference type="STRING" id="1440763.BJI69_15640"/>
<dbReference type="Proteomes" id="UP000182987">
    <property type="component" value="Chromosome"/>
</dbReference>
<accession>A0A0G9HJF4</accession>
<proteinExistence type="predicted"/>
<keyword evidence="2" id="KW-1185">Reference proteome</keyword>
<gene>
    <name evidence="1" type="ORF">BJI69_15640</name>
</gene>
<evidence type="ECO:0000313" key="1">
    <source>
        <dbReference type="EMBL" id="APG05188.1"/>
    </source>
</evidence>
<dbReference type="EMBL" id="CP017480">
    <property type="protein sequence ID" value="APG05188.1"/>
    <property type="molecule type" value="Genomic_DNA"/>
</dbReference>
<protein>
    <submittedName>
        <fullName evidence="1">DUF1049 domain-containing protein</fullName>
    </submittedName>
</protein>
<dbReference type="OrthoDB" id="5959833at2"/>